<dbReference type="EMBL" id="ALWX01000022">
    <property type="protein sequence ID" value="EKA61646.1"/>
    <property type="molecule type" value="Genomic_DNA"/>
</dbReference>
<comment type="caution">
    <text evidence="2">The sequence shown here is derived from an EMBL/GenBank/DDBJ whole genome shotgun (WGS) entry which is preliminary data.</text>
</comment>
<dbReference type="Proteomes" id="UP000004474">
    <property type="component" value="Unassembled WGS sequence"/>
</dbReference>
<dbReference type="InterPro" id="IPR056303">
    <property type="entry name" value="AMIN-like"/>
</dbReference>
<reference evidence="2 3" key="1">
    <citation type="journal article" date="2012" name="J. Bacteriol.">
        <title>Genome Sequence of Janibacter hoylei MTCC8307, Isolated from the Stratospheric Air.</title>
        <authorList>
            <person name="Pawar S.P."/>
            <person name="Dhotre D.P."/>
            <person name="Shetty S.A."/>
            <person name="Chowdhury S.P."/>
            <person name="Chaudhari B.L."/>
            <person name="Shouche Y.S."/>
        </authorList>
    </citation>
    <scope>NUCLEOTIDE SEQUENCE [LARGE SCALE GENOMIC DNA]</scope>
    <source>
        <strain evidence="2 3">PVAS-1</strain>
    </source>
</reference>
<dbReference type="Pfam" id="PF24837">
    <property type="entry name" value="AMIN-like"/>
    <property type="match status" value="1"/>
</dbReference>
<dbReference type="PATRIC" id="fig|1210046.3.peg.1106"/>
<dbReference type="AlphaFoldDB" id="K1E3P5"/>
<sequence>MAWGGSWEGQTTIGVGTRARLPFKVTELTGPGDSTRLVIDVAHTW</sequence>
<gene>
    <name evidence="2" type="ORF">B277_05713</name>
</gene>
<protein>
    <recommendedName>
        <fullName evidence="1">AMIN-like domain-containing protein</fullName>
    </recommendedName>
</protein>
<evidence type="ECO:0000259" key="1">
    <source>
        <dbReference type="Pfam" id="PF24837"/>
    </source>
</evidence>
<feature type="domain" description="AMIN-like" evidence="1">
    <location>
        <begin position="2"/>
        <end position="43"/>
    </location>
</feature>
<evidence type="ECO:0000313" key="2">
    <source>
        <dbReference type="EMBL" id="EKA61646.1"/>
    </source>
</evidence>
<proteinExistence type="predicted"/>
<dbReference type="eggNOG" id="ENOG502ZUWA">
    <property type="taxonomic scope" value="Bacteria"/>
</dbReference>
<organism evidence="2 3">
    <name type="scientific">Janibacter hoylei PVAS-1</name>
    <dbReference type="NCBI Taxonomy" id="1210046"/>
    <lineage>
        <taxon>Bacteria</taxon>
        <taxon>Bacillati</taxon>
        <taxon>Actinomycetota</taxon>
        <taxon>Actinomycetes</taxon>
        <taxon>Micrococcales</taxon>
        <taxon>Intrasporangiaceae</taxon>
        <taxon>Janibacter</taxon>
    </lineage>
</organism>
<accession>K1E3P5</accession>
<name>K1E3P5_9MICO</name>
<dbReference type="OrthoDB" id="3393679at2"/>
<evidence type="ECO:0000313" key="3">
    <source>
        <dbReference type="Proteomes" id="UP000004474"/>
    </source>
</evidence>